<evidence type="ECO:0000313" key="2">
    <source>
        <dbReference type="EMBL" id="JAA86431.1"/>
    </source>
</evidence>
<organism evidence="2">
    <name type="scientific">Pararge aegeria</name>
    <name type="common">speckled wood butterfly</name>
    <dbReference type="NCBI Taxonomy" id="116150"/>
    <lineage>
        <taxon>Eukaryota</taxon>
        <taxon>Metazoa</taxon>
        <taxon>Ecdysozoa</taxon>
        <taxon>Arthropoda</taxon>
        <taxon>Hexapoda</taxon>
        <taxon>Insecta</taxon>
        <taxon>Pterygota</taxon>
        <taxon>Neoptera</taxon>
        <taxon>Endopterygota</taxon>
        <taxon>Lepidoptera</taxon>
        <taxon>Glossata</taxon>
        <taxon>Ditrysia</taxon>
        <taxon>Papilionoidea</taxon>
        <taxon>Nymphalidae</taxon>
        <taxon>Satyrinae</taxon>
        <taxon>Satyrini</taxon>
        <taxon>Parargina</taxon>
        <taxon>Pararge</taxon>
    </lineage>
</organism>
<accession>S4P467</accession>
<dbReference type="EMBL" id="GAIX01006129">
    <property type="protein sequence ID" value="JAA86431.1"/>
    <property type="molecule type" value="Transcribed_RNA"/>
</dbReference>
<reference evidence="2" key="2">
    <citation type="submission" date="2013-05" db="EMBL/GenBank/DDBJ databases">
        <authorList>
            <person name="Carter J.-M."/>
            <person name="Baker S.C."/>
            <person name="Pink R."/>
            <person name="Carter D.R.F."/>
            <person name="Collins A."/>
            <person name="Tomlin J."/>
            <person name="Gibbs M."/>
            <person name="Breuker C.J."/>
        </authorList>
    </citation>
    <scope>NUCLEOTIDE SEQUENCE</scope>
    <source>
        <tissue evidence="2">Ovary</tissue>
    </source>
</reference>
<feature type="non-terminal residue" evidence="2">
    <location>
        <position position="81"/>
    </location>
</feature>
<keyword evidence="1" id="KW-0472">Membrane</keyword>
<name>S4P467_9NEOP</name>
<proteinExistence type="predicted"/>
<dbReference type="AlphaFoldDB" id="S4P467"/>
<keyword evidence="1" id="KW-1133">Transmembrane helix</keyword>
<feature type="transmembrane region" description="Helical" evidence="1">
    <location>
        <begin position="12"/>
        <end position="41"/>
    </location>
</feature>
<dbReference type="PROSITE" id="PS51257">
    <property type="entry name" value="PROKAR_LIPOPROTEIN"/>
    <property type="match status" value="1"/>
</dbReference>
<protein>
    <submittedName>
        <fullName evidence="2">Uncharacterized protein</fullName>
    </submittedName>
</protein>
<sequence length="81" mass="8903">MRSFIKYLFNNSLLMGAIIYNALGFFSGGGFIFSCLISVLISMCPCMLPFVISELMGSTGSCFIVILFILFPSDAFSEFLS</sequence>
<evidence type="ECO:0000256" key="1">
    <source>
        <dbReference type="SAM" id="Phobius"/>
    </source>
</evidence>
<reference evidence="2" key="1">
    <citation type="journal article" date="2013" name="BMC Genomics">
        <title>Unscrambling butterfly oogenesis.</title>
        <authorList>
            <person name="Carter J.M."/>
            <person name="Baker S.C."/>
            <person name="Pink R."/>
            <person name="Carter D.R."/>
            <person name="Collins A."/>
            <person name="Tomlin J."/>
            <person name="Gibbs M."/>
            <person name="Breuker C.J."/>
        </authorList>
    </citation>
    <scope>NUCLEOTIDE SEQUENCE</scope>
    <source>
        <tissue evidence="2">Ovary</tissue>
    </source>
</reference>
<keyword evidence="1" id="KW-0812">Transmembrane</keyword>
<feature type="transmembrane region" description="Helical" evidence="1">
    <location>
        <begin position="47"/>
        <end position="71"/>
    </location>
</feature>